<feature type="compositionally biased region" description="Basic residues" evidence="1">
    <location>
        <begin position="990"/>
        <end position="1000"/>
    </location>
</feature>
<dbReference type="AlphaFoldDB" id="A0A250XQB3"/>
<protein>
    <recommendedName>
        <fullName evidence="2">Coilin tudor domain-containing protein</fullName>
    </recommendedName>
</protein>
<dbReference type="GO" id="GO:0015030">
    <property type="term" value="C:Cajal body"/>
    <property type="evidence" value="ECO:0007669"/>
    <property type="project" value="TreeGrafter"/>
</dbReference>
<evidence type="ECO:0000313" key="4">
    <source>
        <dbReference type="Proteomes" id="UP000232323"/>
    </source>
</evidence>
<dbReference type="InterPro" id="IPR056398">
    <property type="entry name" value="Tudor_Coilin"/>
</dbReference>
<feature type="region of interest" description="Disordered" evidence="1">
    <location>
        <begin position="705"/>
        <end position="782"/>
    </location>
</feature>
<feature type="compositionally biased region" description="Acidic residues" evidence="1">
    <location>
        <begin position="348"/>
        <end position="406"/>
    </location>
</feature>
<proteinExistence type="predicted"/>
<evidence type="ECO:0000313" key="3">
    <source>
        <dbReference type="EMBL" id="GAX85248.1"/>
    </source>
</evidence>
<feature type="compositionally biased region" description="Low complexity" evidence="1">
    <location>
        <begin position="143"/>
        <end position="155"/>
    </location>
</feature>
<sequence length="1043" mass="106796">MFHHFQVETPGGGGCIEGGTSLGNHILKKYHKRLLLMTSDTEDNAAPPLPGGTAALPGQTVQLAPAAAAAAAVPVHAAGTNRRNPAAGKESADPSSQAVVKPSEIEVPEVKKPPSRSARRKAHKRMLRRTGVLPYTGKNKQRPSTTATVATAPQALLPPPPPAAAAGAGERTPAGLGGLAAPGTAARQYNGGGSSLNSAFNDALRYNGGGSLNSSAFNDALQYNGGGSLNISAFNDALQYNGGGSLNSSAFNDALQYNGGGSLNSSAFNDALLASPFDPNSSARVAAATVVAAGVGLGSLGAALLLGAEASAAVVREAGSSRDHIMSEMTGVVKAGTGKRSELGGGHDDDDDDDDKSSSDESDDTDSESSDDEELSSSSKEEEDESSSSSSEEEEEEGSSSSEEDNASSSSPSLSSSSSSEGETSSSSSSSSSDDSEDEPVSNGHDAQMKHPQQSTASREADTSAKGLQVQQQWKYECLPILSLTDTTALKRDDIIAYKLLEVGPNMCPQVSEPRSARVLSLEGQDGIRLAPWPNPHHHPLQPRIDEWCRLQEEQQEEEEEEAFVFSYEDSPFFQAGQYLEDGVLVTELSNLVEVRGIEVSSLKLLQGTAATASSADAAAATANSKLLLHSATAPASNQAAAAAAKTSTIPAVQHKNPSLPMPPPSEVTRSRPDATASRLSDGIGSLPAVILPIHRSVVLPAMQREVKSASQPETAAAAAASSRVPSGPPGPPGPPVAGGTQLLNRGRPPWNRASPVIPKRAAATSATAVVDPPGTNSRSKAVSDAHYYQNGATASTSALPPPPPLVHVAASPPASALLLEPRSGNNKGIITTRSASAAAHNKRKHASSGSSDGAAAPSPSQSDNNKAAVNDPSKAAATMIIPAEGAWSDIAQQLKQRRLDLLTQQQQAATALGTTALGTTPLSSPAISSHVKEGQRSGQVTGSANGFATPTPVTTALPVTAFGSVDRVLFSTAIAPSPDGDPATSAHTSMKHRSARPGARRSALGPLLNHLRRLSAAGDNGPDLAVMTGSNATDAAAVPRQV</sequence>
<dbReference type="InterPro" id="IPR024822">
    <property type="entry name" value="Coilin"/>
</dbReference>
<feature type="compositionally biased region" description="Low complexity" evidence="1">
    <location>
        <begin position="709"/>
        <end position="726"/>
    </location>
</feature>
<feature type="region of interest" description="Disordered" evidence="1">
    <location>
        <begin position="835"/>
        <end position="872"/>
    </location>
</feature>
<dbReference type="PANTHER" id="PTHR15197">
    <property type="entry name" value="COILIN P80"/>
    <property type="match status" value="1"/>
</dbReference>
<dbReference type="Proteomes" id="UP000232323">
    <property type="component" value="Unassembled WGS sequence"/>
</dbReference>
<keyword evidence="4" id="KW-1185">Reference proteome</keyword>
<feature type="region of interest" description="Disordered" evidence="1">
    <location>
        <begin position="335"/>
        <end position="466"/>
    </location>
</feature>
<feature type="region of interest" description="Disordered" evidence="1">
    <location>
        <begin position="645"/>
        <end position="681"/>
    </location>
</feature>
<reference evidence="3 4" key="1">
    <citation type="submission" date="2017-08" db="EMBL/GenBank/DDBJ databases">
        <title>Acidophilic green algal genome provides insights into adaptation to an acidic environment.</title>
        <authorList>
            <person name="Hirooka S."/>
            <person name="Hirose Y."/>
            <person name="Kanesaki Y."/>
            <person name="Higuchi S."/>
            <person name="Fujiwara T."/>
            <person name="Onuma R."/>
            <person name="Era A."/>
            <person name="Ohbayashi R."/>
            <person name="Uzuka A."/>
            <person name="Nozaki H."/>
            <person name="Yoshikawa H."/>
            <person name="Miyagishima S.Y."/>
        </authorList>
    </citation>
    <scope>NUCLEOTIDE SEQUENCE [LARGE SCALE GENOMIC DNA]</scope>
    <source>
        <strain evidence="3 4">NIES-2499</strain>
    </source>
</reference>
<dbReference type="GO" id="GO:0000387">
    <property type="term" value="P:spliceosomal snRNP assembly"/>
    <property type="evidence" value="ECO:0007669"/>
    <property type="project" value="TreeGrafter"/>
</dbReference>
<evidence type="ECO:0000256" key="1">
    <source>
        <dbReference type="SAM" id="MobiDB-lite"/>
    </source>
</evidence>
<feature type="compositionally biased region" description="Low complexity" evidence="1">
    <location>
        <begin position="407"/>
        <end position="433"/>
    </location>
</feature>
<organism evidence="3 4">
    <name type="scientific">Chlamydomonas eustigma</name>
    <dbReference type="NCBI Taxonomy" id="1157962"/>
    <lineage>
        <taxon>Eukaryota</taxon>
        <taxon>Viridiplantae</taxon>
        <taxon>Chlorophyta</taxon>
        <taxon>core chlorophytes</taxon>
        <taxon>Chlorophyceae</taxon>
        <taxon>CS clade</taxon>
        <taxon>Chlamydomonadales</taxon>
        <taxon>Chlamydomonadaceae</taxon>
        <taxon>Chlamydomonas</taxon>
    </lineage>
</organism>
<dbReference type="GO" id="GO:0030620">
    <property type="term" value="F:U2 snRNA binding"/>
    <property type="evidence" value="ECO:0007669"/>
    <property type="project" value="TreeGrafter"/>
</dbReference>
<dbReference type="GO" id="GO:0030619">
    <property type="term" value="F:U1 snRNA binding"/>
    <property type="evidence" value="ECO:0007669"/>
    <property type="project" value="TreeGrafter"/>
</dbReference>
<dbReference type="PANTHER" id="PTHR15197:SF0">
    <property type="entry name" value="COILIN"/>
    <property type="match status" value="1"/>
</dbReference>
<feature type="region of interest" description="Disordered" evidence="1">
    <location>
        <begin position="977"/>
        <end position="1002"/>
    </location>
</feature>
<comment type="caution">
    <text evidence="3">The sequence shown here is derived from an EMBL/GenBank/DDBJ whole genome shotgun (WGS) entry which is preliminary data.</text>
</comment>
<feature type="region of interest" description="Disordered" evidence="1">
    <location>
        <begin position="80"/>
        <end position="180"/>
    </location>
</feature>
<feature type="compositionally biased region" description="Basic residues" evidence="1">
    <location>
        <begin position="113"/>
        <end position="128"/>
    </location>
</feature>
<accession>A0A250XQB3</accession>
<feature type="compositionally biased region" description="Low complexity" evidence="1">
    <location>
        <begin position="164"/>
        <end position="174"/>
    </location>
</feature>
<gene>
    <name evidence="3" type="ORF">CEUSTIGMA_g12668.t1</name>
</gene>
<name>A0A250XQB3_9CHLO</name>
<dbReference type="OrthoDB" id="552854at2759"/>
<feature type="compositionally biased region" description="Pro residues" evidence="1">
    <location>
        <begin position="727"/>
        <end position="736"/>
    </location>
</feature>
<feature type="domain" description="Coilin tudor" evidence="2">
    <location>
        <begin position="487"/>
        <end position="598"/>
    </location>
</feature>
<evidence type="ECO:0000259" key="2">
    <source>
        <dbReference type="Pfam" id="PF23086"/>
    </source>
</evidence>
<feature type="compositionally biased region" description="Low complexity" evidence="1">
    <location>
        <begin position="848"/>
        <end position="864"/>
    </location>
</feature>
<dbReference type="Pfam" id="PF23086">
    <property type="entry name" value="Tudor_Coilin"/>
    <property type="match status" value="1"/>
</dbReference>
<dbReference type="EMBL" id="BEGY01000158">
    <property type="protein sequence ID" value="GAX85248.1"/>
    <property type="molecule type" value="Genomic_DNA"/>
</dbReference>